<dbReference type="RefSeq" id="WP_309968675.1">
    <property type="nucleotide sequence ID" value="NZ_JAVDWH010000001.1"/>
</dbReference>
<evidence type="ECO:0000313" key="7">
    <source>
        <dbReference type="Proteomes" id="UP001257739"/>
    </source>
</evidence>
<dbReference type="GO" id="GO:0004519">
    <property type="term" value="F:endonuclease activity"/>
    <property type="evidence" value="ECO:0007669"/>
    <property type="project" value="UniProtKB-KW"/>
</dbReference>
<dbReference type="InterPro" id="IPR005135">
    <property type="entry name" value="Endo/exonuclease/phosphatase"/>
</dbReference>
<dbReference type="SUPFAM" id="SSF49265">
    <property type="entry name" value="Fibronectin type III"/>
    <property type="match status" value="1"/>
</dbReference>
<dbReference type="Pfam" id="PF03372">
    <property type="entry name" value="Exo_endo_phos"/>
    <property type="match status" value="1"/>
</dbReference>
<dbReference type="InterPro" id="IPR050991">
    <property type="entry name" value="ECM_Regulatory_Proteins"/>
</dbReference>
<protein>
    <submittedName>
        <fullName evidence="6">Endonuclease/exonuclease/phosphatase family metal-dependent hydrolase/chitodextrinase</fullName>
    </submittedName>
</protein>
<dbReference type="EMBL" id="JAVDWH010000001">
    <property type="protein sequence ID" value="MDR7086579.1"/>
    <property type="molecule type" value="Genomic_DNA"/>
</dbReference>
<keyword evidence="6" id="KW-0540">Nuclease</keyword>
<evidence type="ECO:0000256" key="3">
    <source>
        <dbReference type="ARBA" id="ARBA00023326"/>
    </source>
</evidence>
<dbReference type="CDD" id="cd00063">
    <property type="entry name" value="FN3"/>
    <property type="match status" value="2"/>
</dbReference>
<dbReference type="InterPro" id="IPR013783">
    <property type="entry name" value="Ig-like_fold"/>
</dbReference>
<feature type="chain" id="PRO_5046745892" evidence="4">
    <location>
        <begin position="23"/>
        <end position="550"/>
    </location>
</feature>
<gene>
    <name evidence="6" type="ORF">J2X11_001418</name>
</gene>
<sequence length="550" mass="60951">MTRTRVWIAAALGGMLASVLLAAPAEALVSAPKWLVVEGQTATTVSLDWRYVSRAGQYRVQYSTKKDMSNPTSVRFTASKGTVAGLHPDTSYWFRVRALRKSGSNYSYYTKSPFPTTRTLALAAPTGFAVTSLVSTAAGLEWSKPEGAAKYELDRSSNEEFTGAVTTETVANDVTVKPLTAVTDYWFRVRAVTSQNVKSAYTDALHVTTPRTGEPDPDARDAEVRVANFNIFGIDADSKASGNQKVWATRKPEVARDIVDDGADVVGLQEANQSTSYYPANSGLTQYFDLLNAVNARGVNYALANDKNYNCVRWVSSADCVKKDQGASRGVRILYNTATLALQQQGSFRYDHQTGTVERYLAWATFRVKENGRVFLFVTTHLQPFESSTQRATRIAQWDELISWVKAKRDSLDGAALAVTGDFNTTRNTDYAERLVPAMKTAGFGDVLNQQFHENPIAEPRAKNAVNGWINTRNGWSKNLKGLTDDGNTWTFWDEQQKTGNNIDWIFASNELAVEEWKVVIRYDSEFKVTRTVPSDHNMVSATLVLPPPR</sequence>
<keyword evidence="3" id="KW-0119">Carbohydrate metabolism</keyword>
<evidence type="ECO:0000256" key="1">
    <source>
        <dbReference type="ARBA" id="ARBA00022737"/>
    </source>
</evidence>
<dbReference type="PROSITE" id="PS50853">
    <property type="entry name" value="FN3"/>
    <property type="match status" value="2"/>
</dbReference>
<proteinExistence type="predicted"/>
<keyword evidence="6" id="KW-0255">Endonuclease</keyword>
<feature type="signal peptide" evidence="4">
    <location>
        <begin position="1"/>
        <end position="22"/>
    </location>
</feature>
<keyword evidence="2" id="KW-0326">Glycosidase</keyword>
<keyword evidence="3" id="KW-0624">Polysaccharide degradation</keyword>
<dbReference type="InterPro" id="IPR036691">
    <property type="entry name" value="Endo/exonu/phosph_ase_sf"/>
</dbReference>
<reference evidence="6 7" key="1">
    <citation type="submission" date="2023-07" db="EMBL/GenBank/DDBJ databases">
        <title>Sorghum-associated microbial communities from plants grown in Nebraska, USA.</title>
        <authorList>
            <person name="Schachtman D."/>
        </authorList>
    </citation>
    <scope>NUCLEOTIDE SEQUENCE [LARGE SCALE GENOMIC DNA]</scope>
    <source>
        <strain evidence="6 7">BE248</strain>
    </source>
</reference>
<keyword evidence="7" id="KW-1185">Reference proteome</keyword>
<dbReference type="Pfam" id="PF00041">
    <property type="entry name" value="fn3"/>
    <property type="match status" value="2"/>
</dbReference>
<dbReference type="Proteomes" id="UP001257739">
    <property type="component" value="Unassembled WGS sequence"/>
</dbReference>
<dbReference type="GO" id="GO:0016787">
    <property type="term" value="F:hydrolase activity"/>
    <property type="evidence" value="ECO:0007669"/>
    <property type="project" value="UniProtKB-KW"/>
</dbReference>
<evidence type="ECO:0000256" key="4">
    <source>
        <dbReference type="SAM" id="SignalP"/>
    </source>
</evidence>
<feature type="domain" description="Fibronectin type-III" evidence="5">
    <location>
        <begin position="31"/>
        <end position="122"/>
    </location>
</feature>
<dbReference type="Gene3D" id="3.60.10.10">
    <property type="entry name" value="Endonuclease/exonuclease/phosphatase"/>
    <property type="match status" value="1"/>
</dbReference>
<evidence type="ECO:0000313" key="6">
    <source>
        <dbReference type="EMBL" id="MDR7086579.1"/>
    </source>
</evidence>
<dbReference type="PANTHER" id="PTHR46708:SF2">
    <property type="entry name" value="FIBRONECTIN TYPE-III DOMAIN-CONTAINING PROTEIN"/>
    <property type="match status" value="1"/>
</dbReference>
<evidence type="ECO:0000256" key="2">
    <source>
        <dbReference type="ARBA" id="ARBA00023295"/>
    </source>
</evidence>
<dbReference type="InterPro" id="IPR003961">
    <property type="entry name" value="FN3_dom"/>
</dbReference>
<comment type="caution">
    <text evidence="6">The sequence shown here is derived from an EMBL/GenBank/DDBJ whole genome shotgun (WGS) entry which is preliminary data.</text>
</comment>
<accession>A0ABU1UN14</accession>
<dbReference type="SUPFAM" id="SSF56219">
    <property type="entry name" value="DNase I-like"/>
    <property type="match status" value="1"/>
</dbReference>
<keyword evidence="4" id="KW-0732">Signal</keyword>
<keyword evidence="6" id="KW-0378">Hydrolase</keyword>
<dbReference type="InterPro" id="IPR036116">
    <property type="entry name" value="FN3_sf"/>
</dbReference>
<organism evidence="6 7">
    <name type="scientific">Aeromicrobium panaciterrae</name>
    <dbReference type="NCBI Taxonomy" id="363861"/>
    <lineage>
        <taxon>Bacteria</taxon>
        <taxon>Bacillati</taxon>
        <taxon>Actinomycetota</taxon>
        <taxon>Actinomycetes</taxon>
        <taxon>Propionibacteriales</taxon>
        <taxon>Nocardioidaceae</taxon>
        <taxon>Aeromicrobium</taxon>
    </lineage>
</organism>
<keyword evidence="1" id="KW-0677">Repeat</keyword>
<dbReference type="SMART" id="SM00060">
    <property type="entry name" value="FN3"/>
    <property type="match status" value="2"/>
</dbReference>
<dbReference type="PANTHER" id="PTHR46708">
    <property type="entry name" value="TENASCIN"/>
    <property type="match status" value="1"/>
</dbReference>
<feature type="domain" description="Fibronectin type-III" evidence="5">
    <location>
        <begin position="124"/>
        <end position="212"/>
    </location>
</feature>
<dbReference type="Gene3D" id="2.60.40.10">
    <property type="entry name" value="Immunoglobulins"/>
    <property type="match status" value="2"/>
</dbReference>
<evidence type="ECO:0000259" key="5">
    <source>
        <dbReference type="PROSITE" id="PS50853"/>
    </source>
</evidence>
<name>A0ABU1UN14_9ACTN</name>